<dbReference type="GO" id="GO:0005783">
    <property type="term" value="C:endoplasmic reticulum"/>
    <property type="evidence" value="ECO:0007669"/>
    <property type="project" value="InterPro"/>
</dbReference>
<feature type="signal peptide" evidence="10">
    <location>
        <begin position="1"/>
        <end position="23"/>
    </location>
</feature>
<name>A0A9P8BZW1_9FUNG</name>
<dbReference type="EC" id="5.3.4.1" evidence="3"/>
<evidence type="ECO:0000313" key="13">
    <source>
        <dbReference type="Proteomes" id="UP000707451"/>
    </source>
</evidence>
<dbReference type="InterPro" id="IPR013766">
    <property type="entry name" value="Thioredoxin_domain"/>
</dbReference>
<accession>A0A9P8BZW1</accession>
<dbReference type="Pfam" id="PF07749">
    <property type="entry name" value="ERp29"/>
    <property type="match status" value="1"/>
</dbReference>
<keyword evidence="13" id="KW-1185">Reference proteome</keyword>
<evidence type="ECO:0000259" key="11">
    <source>
        <dbReference type="PROSITE" id="PS51352"/>
    </source>
</evidence>
<keyword evidence="4 10" id="KW-0732">Signal</keyword>
<comment type="similarity">
    <text evidence="2 9">Belongs to the protein disulfide isomerase family.</text>
</comment>
<gene>
    <name evidence="12" type="ORF">KI688_000233</name>
</gene>
<keyword evidence="6" id="KW-1015">Disulfide bond</keyword>
<evidence type="ECO:0000256" key="5">
    <source>
        <dbReference type="ARBA" id="ARBA00022737"/>
    </source>
</evidence>
<dbReference type="InterPro" id="IPR051063">
    <property type="entry name" value="PDI"/>
</dbReference>
<dbReference type="PROSITE" id="PS51352">
    <property type="entry name" value="THIOREDOXIN_2"/>
    <property type="match status" value="1"/>
</dbReference>
<dbReference type="InterPro" id="IPR017937">
    <property type="entry name" value="Thioredoxin_CS"/>
</dbReference>
<dbReference type="PANTHER" id="PTHR45672:SF11">
    <property type="entry name" value="PROTEIN DISULFIDE-ISOMERASE C17H9.14C"/>
    <property type="match status" value="1"/>
</dbReference>
<dbReference type="Proteomes" id="UP000707451">
    <property type="component" value="Unassembled WGS sequence"/>
</dbReference>
<dbReference type="PRINTS" id="PR00421">
    <property type="entry name" value="THIOREDOXIN"/>
</dbReference>
<evidence type="ECO:0000256" key="10">
    <source>
        <dbReference type="SAM" id="SignalP"/>
    </source>
</evidence>
<dbReference type="SUPFAM" id="SSF47933">
    <property type="entry name" value="ERP29 C domain-like"/>
    <property type="match status" value="1"/>
</dbReference>
<dbReference type="AlphaFoldDB" id="A0A9P8BZW1"/>
<organism evidence="12 13">
    <name type="scientific">Linnemannia hyalina</name>
    <dbReference type="NCBI Taxonomy" id="64524"/>
    <lineage>
        <taxon>Eukaryota</taxon>
        <taxon>Fungi</taxon>
        <taxon>Fungi incertae sedis</taxon>
        <taxon>Mucoromycota</taxon>
        <taxon>Mortierellomycotina</taxon>
        <taxon>Mortierellomycetes</taxon>
        <taxon>Mortierellales</taxon>
        <taxon>Mortierellaceae</taxon>
        <taxon>Linnemannia</taxon>
    </lineage>
</organism>
<comment type="caution">
    <text evidence="12">The sequence shown here is derived from an EMBL/GenBank/DDBJ whole genome shotgun (WGS) entry which is preliminary data.</text>
</comment>
<dbReference type="Gene3D" id="3.40.30.10">
    <property type="entry name" value="Glutaredoxin"/>
    <property type="match status" value="2"/>
</dbReference>
<dbReference type="InterPro" id="IPR036249">
    <property type="entry name" value="Thioredoxin-like_sf"/>
</dbReference>
<dbReference type="InterPro" id="IPR011679">
    <property type="entry name" value="ERp29_C"/>
</dbReference>
<dbReference type="PROSITE" id="PS00194">
    <property type="entry name" value="THIOREDOXIN_1"/>
    <property type="match status" value="1"/>
</dbReference>
<dbReference type="SUPFAM" id="SSF52833">
    <property type="entry name" value="Thioredoxin-like"/>
    <property type="match status" value="2"/>
</dbReference>
<dbReference type="CDD" id="cd02998">
    <property type="entry name" value="PDI_a_ERp38"/>
    <property type="match status" value="1"/>
</dbReference>
<dbReference type="NCBIfam" id="TIGR01126">
    <property type="entry name" value="pdi_dom"/>
    <property type="match status" value="1"/>
</dbReference>
<evidence type="ECO:0000256" key="6">
    <source>
        <dbReference type="ARBA" id="ARBA00023157"/>
    </source>
</evidence>
<dbReference type="Pfam" id="PF00085">
    <property type="entry name" value="Thioredoxin"/>
    <property type="match status" value="2"/>
</dbReference>
<dbReference type="GO" id="GO:0003756">
    <property type="term" value="F:protein disulfide isomerase activity"/>
    <property type="evidence" value="ECO:0007669"/>
    <property type="project" value="UniProtKB-EC"/>
</dbReference>
<evidence type="ECO:0000313" key="12">
    <source>
        <dbReference type="EMBL" id="KAG9072462.1"/>
    </source>
</evidence>
<dbReference type="EMBL" id="JAHRHY010000001">
    <property type="protein sequence ID" value="KAG9072462.1"/>
    <property type="molecule type" value="Genomic_DNA"/>
</dbReference>
<dbReference type="GO" id="GO:0006457">
    <property type="term" value="P:protein folding"/>
    <property type="evidence" value="ECO:0007669"/>
    <property type="project" value="TreeGrafter"/>
</dbReference>
<reference evidence="12" key="1">
    <citation type="submission" date="2021-06" db="EMBL/GenBank/DDBJ databases">
        <title>Genome Sequence of Mortierella hyaline Strain SCG-10, a Cold-Adapted, Nitrate-Reducing Fungus Isolated from Soil in Minnesota, USA.</title>
        <authorList>
            <person name="Aldossari N."/>
        </authorList>
    </citation>
    <scope>NUCLEOTIDE SEQUENCE</scope>
    <source>
        <strain evidence="12">SCG-10</strain>
    </source>
</reference>
<evidence type="ECO:0000256" key="7">
    <source>
        <dbReference type="ARBA" id="ARBA00023235"/>
    </source>
</evidence>
<keyword evidence="8" id="KW-0676">Redox-active center</keyword>
<evidence type="ECO:0000256" key="4">
    <source>
        <dbReference type="ARBA" id="ARBA00022729"/>
    </source>
</evidence>
<sequence length="398" mass="42901">MLGKKIVLGAFATILSFVATVAADSVLALTPKDFDKARFRFFTLPLDPLLPLSSSTLPGADTASSGTRLDIITIATNGPPPFTWGLRLNIYEELGQAFSGKEEQVLIAKVDADAHRELGSRYDVKGFPTLKWFPKGVNGDPEDYSGGRDLDSLTAFVTKKSGVKSSIVKVIPSVTVLTDATFDSEVLASGKNVLVEFYAPWCGHCKNLAPTYEKVAEDFLNDKKTVTIANLDATVDTASAEKYGVKGFPTIKFFAADGTVEDYNGGRSEQDFIDFINKKAGTQRVAGGSLNAEAGRIAELDTLAEKFSKASSKDEKKAISDEAITLAASLASTNSSAKYYTRFFEKTLATPAYPVTEAARLAKIIKNKSVNRARLDEFSIRHNIISAFSSAPAAKDEL</sequence>
<dbReference type="InterPro" id="IPR036356">
    <property type="entry name" value="ERp29_C_sf"/>
</dbReference>
<keyword evidence="5" id="KW-0677">Repeat</keyword>
<protein>
    <recommendedName>
        <fullName evidence="3">protein disulfide-isomerase</fullName>
        <ecNumber evidence="3">5.3.4.1</ecNumber>
    </recommendedName>
</protein>
<feature type="chain" id="PRO_5040465792" description="protein disulfide-isomerase" evidence="10">
    <location>
        <begin position="24"/>
        <end position="398"/>
    </location>
</feature>
<evidence type="ECO:0000256" key="1">
    <source>
        <dbReference type="ARBA" id="ARBA00001182"/>
    </source>
</evidence>
<dbReference type="InterPro" id="IPR005788">
    <property type="entry name" value="PDI_thioredoxin-like_dom"/>
</dbReference>
<evidence type="ECO:0000256" key="8">
    <source>
        <dbReference type="ARBA" id="ARBA00023284"/>
    </source>
</evidence>
<evidence type="ECO:0000256" key="3">
    <source>
        <dbReference type="ARBA" id="ARBA00012723"/>
    </source>
</evidence>
<dbReference type="Gene3D" id="1.20.1150.12">
    <property type="entry name" value="Endoplasmic reticulum resident protein 29, C-terminal domain"/>
    <property type="match status" value="1"/>
</dbReference>
<evidence type="ECO:0000256" key="9">
    <source>
        <dbReference type="RuleBase" id="RU004208"/>
    </source>
</evidence>
<keyword evidence="7" id="KW-0413">Isomerase</keyword>
<dbReference type="PANTHER" id="PTHR45672">
    <property type="entry name" value="PROTEIN DISULFIDE-ISOMERASE C17H9.14C-RELATED"/>
    <property type="match status" value="1"/>
</dbReference>
<comment type="catalytic activity">
    <reaction evidence="1">
        <text>Catalyzes the rearrangement of -S-S- bonds in proteins.</text>
        <dbReference type="EC" id="5.3.4.1"/>
    </reaction>
</comment>
<feature type="domain" description="Thioredoxin" evidence="11">
    <location>
        <begin position="165"/>
        <end position="281"/>
    </location>
</feature>
<dbReference type="FunFam" id="3.40.30.10:FF:000032">
    <property type="entry name" value="Protein disulfide-isomerase A6 homolog"/>
    <property type="match status" value="1"/>
</dbReference>
<dbReference type="OrthoDB" id="10264505at2759"/>
<proteinExistence type="inferred from homology"/>
<evidence type="ECO:0000256" key="2">
    <source>
        <dbReference type="ARBA" id="ARBA00006347"/>
    </source>
</evidence>